<organism evidence="2 3">
    <name type="scientific">Linnemannia exigua</name>
    <dbReference type="NCBI Taxonomy" id="604196"/>
    <lineage>
        <taxon>Eukaryota</taxon>
        <taxon>Fungi</taxon>
        <taxon>Fungi incertae sedis</taxon>
        <taxon>Mucoromycota</taxon>
        <taxon>Mortierellomycotina</taxon>
        <taxon>Mortierellomycetes</taxon>
        <taxon>Mortierellales</taxon>
        <taxon>Mortierellaceae</taxon>
        <taxon>Linnemannia</taxon>
    </lineage>
</organism>
<feature type="compositionally biased region" description="Basic and acidic residues" evidence="1">
    <location>
        <begin position="1228"/>
        <end position="1240"/>
    </location>
</feature>
<keyword evidence="3" id="KW-1185">Reference proteome</keyword>
<feature type="region of interest" description="Disordered" evidence="1">
    <location>
        <begin position="527"/>
        <end position="553"/>
    </location>
</feature>
<gene>
    <name evidence="2" type="ORF">BGZ95_012093</name>
</gene>
<dbReference type="Proteomes" id="UP001194580">
    <property type="component" value="Unassembled WGS sequence"/>
</dbReference>
<sequence length="1615" mass="177276">MPSSISYSDPQKAAAIEPPIPAPRPRPCPRSQQLLPQHQPLLVVPQVPNDSTTILQKSPTSAQGDQETYFSAVISPTSAGGGKMVAPLKGGLTLITLESNGDVNEGIAKSAAFSAEEDHNAEAEDDDEEEEEEEEEEMDEVEREKERVLLQQEDKSYSEWVSNKLYRMKHGFHRKLQQANDINDDDDNESSYIASTETPQDDGAQDVMNAVQELRLIHRPQTGNFLILVDQLRAMRKAAETLQSEDVAILSFALTTCECVFERHQRFDQILETDPSKEEAIKALYELVHASSKDTIALIQDWSTVYHTLQELVLRIRTITAALVNNSHHGRPTGKSPKSRRSLFGKKPLSSSATTAGSLANINLNASTATLAGGGGSRAAGSMMMTPQFSPEVLRHHHEVCANWSSQMRTFEQLARAYRSFADQVTTFTLINEIDTVRQYYDQVIRSTFEKAHEVFLNSRLLSQLHDQIDYSNLCKTLNKDMALTTREDRMEFPQFMPLFGKGKGLIEGRKVIKEGKLVEFVSSSGRSVGEGANAASVGGKKKNSAHPPPPPKEYRLIVTTDMIYMCEVVPPPSSAAHESSSKKLSTESRNALKAGGSILSLPATSSSSTVHYKPLKLCHEPVLVMDAQISSTPDVVHPPVIQKDMVMVCFYNDTTYILQAESSEVRDAWVECARTLNIEQPKPSASCREQDELVELQQQSGVGGVGNGSTSTLSAAATFVGSGIFKLGGGHGGSGSTVSGAGTGIGGVGGKTGKVSLLKRLKSLRRSTANLHTEDNGPIPEIHPDQLTLNDEEERARRMQLGQPSLWEVRRLPLDLGVIPPLEQPIPFRKRHLYDISVQIEDLTSGKSAPGEFGMGIEDRAAYFRDECALFAVLRPARLIPSHAIDRKRDDFFLCKKRMHRGEIHYVEPPYITDFYARSWLHPEMHIEFNPEARTVTIAKMYKITCSTIEIVGEFKKYHAWLMENARISPDNTFLCMDYRSKPLRVSKRIERAASSAPQTMSSVEETRILEGGRKYTELGECHMEFRRMSNAPDALSVGFYNPATKRDMAIGVMVFDKIKIKATASSLGLNALNALGATNGVIRVSPTEISLTMWQTDARTRPRFIKGQRVFETVKSKSLDVFKLSGPRDALDELEEFIRVKMGTDCKARDIPETFRLIEIAFQDQVLNASMDDESSTTDGEDNVFEASRAQLQRSGSKPRSVKSIKSPIDKVSSSSTTTPALSPLSKDDGRFDSDNKSVRSIKSVKSVKSVKENDDEVASILEEVEQDEDEDEEGEFGSNHPCEGYLATVLEEDEEEDSSASSSSNHRTGIHSKKASLSSSTATFRPKTRKALQEMLLQQEHAARQNSPHPTKIVSAALPQMDPSSFEVLSADGSMADYLSSRKSTPSSSSSSGYLSDNDEEEEKEEEIAAPTVADLTRFWAKTTNALIRSGSQSTIRSLESTVSNSSSSVSSTLASVHCNNTFAPSSSSAKNPSLSPIDSNLTTSTAPTDITPPTISTYTPPPPNHQPSELEAHVLALKSTASHSAIIAQLTEENQAQANVKDLVQATRYLSKHKIQISSGVLNGGVDEVLMGVAGGGGGGNEDEGQGVDMDPTMPVKDLKKRWEEIHRLGI</sequence>
<evidence type="ECO:0008006" key="4">
    <source>
        <dbReference type="Google" id="ProtNLM"/>
    </source>
</evidence>
<feature type="compositionally biased region" description="Low complexity" evidence="1">
    <location>
        <begin position="1468"/>
        <end position="1502"/>
    </location>
</feature>
<feature type="compositionally biased region" description="Low complexity" evidence="1">
    <location>
        <begin position="1215"/>
        <end position="1227"/>
    </location>
</feature>
<feature type="compositionally biased region" description="Acidic residues" evidence="1">
    <location>
        <begin position="1266"/>
        <end position="1278"/>
    </location>
</feature>
<feature type="compositionally biased region" description="Basic residues" evidence="1">
    <location>
        <begin position="328"/>
        <end position="344"/>
    </location>
</feature>
<protein>
    <recommendedName>
        <fullName evidence="4">PH domain-containing protein</fullName>
    </recommendedName>
</protein>
<evidence type="ECO:0000256" key="1">
    <source>
        <dbReference type="SAM" id="MobiDB-lite"/>
    </source>
</evidence>
<feature type="region of interest" description="Disordered" evidence="1">
    <location>
        <begin position="1266"/>
        <end position="1285"/>
    </location>
</feature>
<feature type="compositionally biased region" description="Pro residues" evidence="1">
    <location>
        <begin position="18"/>
        <end position="28"/>
    </location>
</feature>
<accession>A0AAD4H550</accession>
<proteinExistence type="predicted"/>
<feature type="compositionally biased region" description="Acidic residues" evidence="1">
    <location>
        <begin position="123"/>
        <end position="141"/>
    </location>
</feature>
<feature type="region of interest" description="Disordered" evidence="1">
    <location>
        <begin position="326"/>
        <end position="353"/>
    </location>
</feature>
<feature type="region of interest" description="Disordered" evidence="1">
    <location>
        <begin position="1192"/>
        <end position="1241"/>
    </location>
</feature>
<reference evidence="2" key="1">
    <citation type="journal article" date="2020" name="Fungal Divers.">
        <title>Resolving the Mortierellaceae phylogeny through synthesis of multi-gene phylogenetics and phylogenomics.</title>
        <authorList>
            <person name="Vandepol N."/>
            <person name="Liber J."/>
            <person name="Desiro A."/>
            <person name="Na H."/>
            <person name="Kennedy M."/>
            <person name="Barry K."/>
            <person name="Grigoriev I.V."/>
            <person name="Miller A.N."/>
            <person name="O'Donnell K."/>
            <person name="Stajich J.E."/>
            <person name="Bonito G."/>
        </authorList>
    </citation>
    <scope>NUCLEOTIDE SEQUENCE</scope>
    <source>
        <strain evidence="2">NRRL 28262</strain>
    </source>
</reference>
<name>A0AAD4H550_9FUNG</name>
<evidence type="ECO:0000313" key="2">
    <source>
        <dbReference type="EMBL" id="KAG0272171.1"/>
    </source>
</evidence>
<feature type="region of interest" description="Disordered" evidence="1">
    <location>
        <begin position="1"/>
        <end position="38"/>
    </location>
</feature>
<feature type="region of interest" description="Disordered" evidence="1">
    <location>
        <begin position="177"/>
        <end position="202"/>
    </location>
</feature>
<feature type="region of interest" description="Disordered" evidence="1">
    <location>
        <begin position="1466"/>
        <end position="1512"/>
    </location>
</feature>
<feature type="region of interest" description="Disordered" evidence="1">
    <location>
        <begin position="1291"/>
        <end position="1361"/>
    </location>
</feature>
<feature type="region of interest" description="Disordered" evidence="1">
    <location>
        <begin position="112"/>
        <end position="146"/>
    </location>
</feature>
<feature type="compositionally biased region" description="Low complexity" evidence="1">
    <location>
        <begin position="1384"/>
        <end position="1399"/>
    </location>
</feature>
<comment type="caution">
    <text evidence="2">The sequence shown here is derived from an EMBL/GenBank/DDBJ whole genome shotgun (WGS) entry which is preliminary data.</text>
</comment>
<feature type="compositionally biased region" description="Acidic residues" evidence="1">
    <location>
        <begin position="1400"/>
        <end position="1411"/>
    </location>
</feature>
<dbReference type="EMBL" id="JAAAIL010000981">
    <property type="protein sequence ID" value="KAG0272171.1"/>
    <property type="molecule type" value="Genomic_DNA"/>
</dbReference>
<evidence type="ECO:0000313" key="3">
    <source>
        <dbReference type="Proteomes" id="UP001194580"/>
    </source>
</evidence>
<feature type="region of interest" description="Disordered" evidence="1">
    <location>
        <begin position="1381"/>
        <end position="1413"/>
    </location>
</feature>
<feature type="compositionally biased region" description="Low complexity" evidence="1">
    <location>
        <begin position="29"/>
        <end position="38"/>
    </location>
</feature>